<reference evidence="1" key="1">
    <citation type="journal article" date="2017" name="J. Phycol.">
        <title>Analysis of chloroplast genomes and a supermatrix inform reclassification of the Rhodomelaceae (Rhodophyta).</title>
        <authorList>
            <person name="Diaz-Tapia P."/>
            <person name="Maggs C.A."/>
            <person name="West J.A."/>
            <person name="Verbruggen H."/>
        </authorList>
    </citation>
    <scope>NUCLEOTIDE SEQUENCE</scope>
    <source>
        <strain evidence="1">PD1020</strain>
    </source>
</reference>
<name>A0A1Z1MK88_SPYFI</name>
<gene>
    <name evidence="1" type="primary">ycf34</name>
</gene>
<geneLocation type="chloroplast" evidence="1"/>
<dbReference type="EMBL" id="MF101441">
    <property type="protein sequence ID" value="ARW66174.1"/>
    <property type="molecule type" value="Genomic_DNA"/>
</dbReference>
<sequence length="75" mass="8803">MCICVNCRHVNSCETYYFISTQHNQIKQTNIVKFKPSRTLIKVNISSHSEKDIKVDWDLVECLSFVEDPGKWLIK</sequence>
<accession>A0A1Z1MK88</accession>
<evidence type="ECO:0008006" key="2">
    <source>
        <dbReference type="Google" id="ProtNLM"/>
    </source>
</evidence>
<keyword evidence="1" id="KW-0150">Chloroplast</keyword>
<dbReference type="RefSeq" id="YP_009396988.1">
    <property type="nucleotide sequence ID" value="NC_035285.1"/>
</dbReference>
<dbReference type="GeneID" id="33359276"/>
<proteinExistence type="predicted"/>
<dbReference type="Pfam" id="PF10718">
    <property type="entry name" value="Ycf34"/>
    <property type="match status" value="1"/>
</dbReference>
<organism evidence="1">
    <name type="scientific">Spyridia filamentosa</name>
    <name type="common">Red alga</name>
    <name type="synonym">Fucus filamentosus</name>
    <dbReference type="NCBI Taxonomy" id="196632"/>
    <lineage>
        <taxon>Eukaryota</taxon>
        <taxon>Rhodophyta</taxon>
        <taxon>Florideophyceae</taxon>
        <taxon>Rhodymeniophycidae</taxon>
        <taxon>Ceramiales</taxon>
        <taxon>Spyridiaceae</taxon>
        <taxon>Spyridia</taxon>
    </lineage>
</organism>
<dbReference type="AlphaFoldDB" id="A0A1Z1MK88"/>
<protein>
    <recommendedName>
        <fullName evidence="2">Ycf34</fullName>
    </recommendedName>
</protein>
<keyword evidence="1" id="KW-0934">Plastid</keyword>
<dbReference type="InterPro" id="IPR019656">
    <property type="entry name" value="Uncharacterised_Ycf34"/>
</dbReference>
<evidence type="ECO:0000313" key="1">
    <source>
        <dbReference type="EMBL" id="ARW66174.1"/>
    </source>
</evidence>